<proteinExistence type="predicted"/>
<name>A0A226WUV1_CABSO</name>
<sequence length="50" mass="5427">MFKGYIRVVTEHVNGSIGQTIGRGCGRPVKTEQAALELAEIEARRVISGK</sequence>
<gene>
    <name evidence="1" type="ORF">BSU04_31125</name>
</gene>
<dbReference type="eggNOG" id="ENOG5030C1H">
    <property type="taxonomic scope" value="Bacteria"/>
</dbReference>
<organism evidence="1 2">
    <name type="scientific">Caballeronia sordidicola</name>
    <name type="common">Burkholderia sordidicola</name>
    <dbReference type="NCBI Taxonomy" id="196367"/>
    <lineage>
        <taxon>Bacteria</taxon>
        <taxon>Pseudomonadati</taxon>
        <taxon>Pseudomonadota</taxon>
        <taxon>Betaproteobacteria</taxon>
        <taxon>Burkholderiales</taxon>
        <taxon>Burkholderiaceae</taxon>
        <taxon>Caballeronia</taxon>
    </lineage>
</organism>
<dbReference type="AlphaFoldDB" id="A0A226WUV1"/>
<dbReference type="Proteomes" id="UP000214720">
    <property type="component" value="Unassembled WGS sequence"/>
</dbReference>
<reference evidence="2" key="1">
    <citation type="submission" date="2017-01" db="EMBL/GenBank/DDBJ databases">
        <title>Genome Analysis of Deinococcus marmoris KOPRI26562.</title>
        <authorList>
            <person name="Kim J.H."/>
            <person name="Oh H.-M."/>
        </authorList>
    </citation>
    <scope>NUCLEOTIDE SEQUENCE [LARGE SCALE GENOMIC DNA]</scope>
    <source>
        <strain evidence="2">PAMC 26633</strain>
    </source>
</reference>
<comment type="caution">
    <text evidence="1">The sequence shown here is derived from an EMBL/GenBank/DDBJ whole genome shotgun (WGS) entry which is preliminary data.</text>
</comment>
<accession>A0A226WUV1</accession>
<evidence type="ECO:0000313" key="1">
    <source>
        <dbReference type="EMBL" id="OXC74590.1"/>
    </source>
</evidence>
<dbReference type="EMBL" id="MTHB01000207">
    <property type="protein sequence ID" value="OXC74590.1"/>
    <property type="molecule type" value="Genomic_DNA"/>
</dbReference>
<evidence type="ECO:0000313" key="2">
    <source>
        <dbReference type="Proteomes" id="UP000214720"/>
    </source>
</evidence>
<protein>
    <submittedName>
        <fullName evidence="1">Uncharacterized protein</fullName>
    </submittedName>
</protein>